<feature type="compositionally biased region" description="Basic and acidic residues" evidence="1">
    <location>
        <begin position="13"/>
        <end position="24"/>
    </location>
</feature>
<feature type="compositionally biased region" description="Basic and acidic residues" evidence="1">
    <location>
        <begin position="33"/>
        <end position="65"/>
    </location>
</feature>
<dbReference type="EMBL" id="JAINUG010000022">
    <property type="protein sequence ID" value="KAJ8411566.1"/>
    <property type="molecule type" value="Genomic_DNA"/>
</dbReference>
<name>A0AAD7WVX9_9TELE</name>
<proteinExistence type="predicted"/>
<accession>A0AAD7WVX9</accession>
<dbReference type="AlphaFoldDB" id="A0AAD7WVX9"/>
<comment type="caution">
    <text evidence="2">The sequence shown here is derived from an EMBL/GenBank/DDBJ whole genome shotgun (WGS) entry which is preliminary data.</text>
</comment>
<evidence type="ECO:0000313" key="2">
    <source>
        <dbReference type="EMBL" id="KAJ8411566.1"/>
    </source>
</evidence>
<sequence length="121" mass="14046">CGCVCVREKQCKREEEGREKERGILRGGAGEGGIHREEDGRGEGKYEARRNERGREEKGERERSRGPITGPPDSWRLPLRLKGPTIRTRQPCVLVLTGLFKIHFLKFSWRKRKWQFKDGAQ</sequence>
<evidence type="ECO:0000313" key="3">
    <source>
        <dbReference type="Proteomes" id="UP001221898"/>
    </source>
</evidence>
<gene>
    <name evidence="2" type="ORF">AAFF_G00163740</name>
</gene>
<evidence type="ECO:0000256" key="1">
    <source>
        <dbReference type="SAM" id="MobiDB-lite"/>
    </source>
</evidence>
<dbReference type="Proteomes" id="UP001221898">
    <property type="component" value="Unassembled WGS sequence"/>
</dbReference>
<reference evidence="2" key="1">
    <citation type="journal article" date="2023" name="Science">
        <title>Genome structures resolve the early diversification of teleost fishes.</title>
        <authorList>
            <person name="Parey E."/>
            <person name="Louis A."/>
            <person name="Montfort J."/>
            <person name="Bouchez O."/>
            <person name="Roques C."/>
            <person name="Iampietro C."/>
            <person name="Lluch J."/>
            <person name="Castinel A."/>
            <person name="Donnadieu C."/>
            <person name="Desvignes T."/>
            <person name="Floi Bucao C."/>
            <person name="Jouanno E."/>
            <person name="Wen M."/>
            <person name="Mejri S."/>
            <person name="Dirks R."/>
            <person name="Jansen H."/>
            <person name="Henkel C."/>
            <person name="Chen W.J."/>
            <person name="Zahm M."/>
            <person name="Cabau C."/>
            <person name="Klopp C."/>
            <person name="Thompson A.W."/>
            <person name="Robinson-Rechavi M."/>
            <person name="Braasch I."/>
            <person name="Lecointre G."/>
            <person name="Bobe J."/>
            <person name="Postlethwait J.H."/>
            <person name="Berthelot C."/>
            <person name="Roest Crollius H."/>
            <person name="Guiguen Y."/>
        </authorList>
    </citation>
    <scope>NUCLEOTIDE SEQUENCE</scope>
    <source>
        <strain evidence="2">NC1722</strain>
    </source>
</reference>
<feature type="non-terminal residue" evidence="2">
    <location>
        <position position="1"/>
    </location>
</feature>
<protein>
    <submittedName>
        <fullName evidence="2">Uncharacterized protein</fullName>
    </submittedName>
</protein>
<feature type="region of interest" description="Disordered" evidence="1">
    <location>
        <begin position="13"/>
        <end position="79"/>
    </location>
</feature>
<keyword evidence="3" id="KW-1185">Reference proteome</keyword>
<organism evidence="2 3">
    <name type="scientific">Aldrovandia affinis</name>
    <dbReference type="NCBI Taxonomy" id="143900"/>
    <lineage>
        <taxon>Eukaryota</taxon>
        <taxon>Metazoa</taxon>
        <taxon>Chordata</taxon>
        <taxon>Craniata</taxon>
        <taxon>Vertebrata</taxon>
        <taxon>Euteleostomi</taxon>
        <taxon>Actinopterygii</taxon>
        <taxon>Neopterygii</taxon>
        <taxon>Teleostei</taxon>
        <taxon>Notacanthiformes</taxon>
        <taxon>Halosauridae</taxon>
        <taxon>Aldrovandia</taxon>
    </lineage>
</organism>